<proteinExistence type="predicted"/>
<dbReference type="InterPro" id="IPR053235">
    <property type="entry name" value="Ser_Thr_kinase"/>
</dbReference>
<dbReference type="InterPro" id="IPR000719">
    <property type="entry name" value="Prot_kinase_dom"/>
</dbReference>
<dbReference type="GO" id="GO:0004674">
    <property type="term" value="F:protein serine/threonine kinase activity"/>
    <property type="evidence" value="ECO:0007669"/>
    <property type="project" value="UniProtKB-KW"/>
</dbReference>
<evidence type="ECO:0000259" key="11">
    <source>
        <dbReference type="PROSITE" id="PS50011"/>
    </source>
</evidence>
<dbReference type="Pfam" id="PF07714">
    <property type="entry name" value="PK_Tyr_Ser-Thr"/>
    <property type="match status" value="1"/>
</dbReference>
<protein>
    <recommendedName>
        <fullName evidence="1">non-specific serine/threonine protein kinase</fullName>
        <ecNumber evidence="1">2.7.11.1</ecNumber>
    </recommendedName>
</protein>
<keyword evidence="10" id="KW-0472">Membrane</keyword>
<evidence type="ECO:0000313" key="13">
    <source>
        <dbReference type="Proteomes" id="UP001295423"/>
    </source>
</evidence>
<feature type="compositionally biased region" description="Basic residues" evidence="9">
    <location>
        <begin position="170"/>
        <end position="182"/>
    </location>
</feature>
<feature type="compositionally biased region" description="Polar residues" evidence="9">
    <location>
        <begin position="27"/>
        <end position="39"/>
    </location>
</feature>
<evidence type="ECO:0000256" key="2">
    <source>
        <dbReference type="ARBA" id="ARBA00022527"/>
    </source>
</evidence>
<keyword evidence="6" id="KW-0067">ATP-binding</keyword>
<dbReference type="Proteomes" id="UP001295423">
    <property type="component" value="Unassembled WGS sequence"/>
</dbReference>
<evidence type="ECO:0000256" key="5">
    <source>
        <dbReference type="ARBA" id="ARBA00022777"/>
    </source>
</evidence>
<feature type="compositionally biased region" description="Polar residues" evidence="9">
    <location>
        <begin position="160"/>
        <end position="169"/>
    </location>
</feature>
<evidence type="ECO:0000256" key="1">
    <source>
        <dbReference type="ARBA" id="ARBA00012513"/>
    </source>
</evidence>
<dbReference type="EMBL" id="CAKOGP040002402">
    <property type="protein sequence ID" value="CAJ1968766.1"/>
    <property type="molecule type" value="Genomic_DNA"/>
</dbReference>
<keyword evidence="2" id="KW-0723">Serine/threonine-protein kinase</keyword>
<dbReference type="PROSITE" id="PS50011">
    <property type="entry name" value="PROTEIN_KINASE_DOM"/>
    <property type="match status" value="1"/>
</dbReference>
<feature type="domain" description="Protein kinase" evidence="11">
    <location>
        <begin position="240"/>
        <end position="510"/>
    </location>
</feature>
<dbReference type="InterPro" id="IPR001245">
    <property type="entry name" value="Ser-Thr/Tyr_kinase_cat_dom"/>
</dbReference>
<dbReference type="PANTHER" id="PTHR24361">
    <property type="entry name" value="MITOGEN-ACTIVATED KINASE KINASE KINASE"/>
    <property type="match status" value="1"/>
</dbReference>
<evidence type="ECO:0000256" key="3">
    <source>
        <dbReference type="ARBA" id="ARBA00022679"/>
    </source>
</evidence>
<sequence>MFHRAGLYSKSTGSPNNNKHKNSNNSGAIQNDSEAASDQISKKSKKRQCVHRINGTLLRLRQSFANTAPLCKAMYSCLFIIIGISVLILSSPAISFKRITHGMTRSRQQVYSNYHFHQPRMLQLIIDGDGDGDGDGGTSSSSNLYHYGKVQTTALNNHDNLSKTIQGSSKNKHHHHHHHHHRLIDGEATSKKSKKEKGASSALYKARQRDPLHEGDCEPMRWWQETSFPSCNIMHEKHFEREVAWLTNGGYNSIFRTVDNSSMEGGTTTYILKILQYETPHTDRNFDRVRRDSLLMERGTASKYIMNIYSYCGFTQIVEFGRHGNLDDILWKAYDSVTQPQKLQIATQVAQALADVHDLDGDGISSMSHGDFASKQYILIDGILKLNDFNRGRFIRWNPKLKESCTYTIGVNDGKFRAPEEYQYVPETAAIDIWALGSIFVELVTGYEVWYGYQTEEAQKRIAKGKLPSYQKRIQNKTDPINEILVKAIAMCWVYEPKDRPKAGVVADYLKGEAKRLGIAWEKSILSAK</sequence>
<feature type="region of interest" description="Disordered" evidence="9">
    <location>
        <begin position="160"/>
        <end position="204"/>
    </location>
</feature>
<dbReference type="GO" id="GO:0005737">
    <property type="term" value="C:cytoplasm"/>
    <property type="evidence" value="ECO:0007669"/>
    <property type="project" value="TreeGrafter"/>
</dbReference>
<name>A0AAD2JP62_9STRA</name>
<keyword evidence="4" id="KW-0547">Nucleotide-binding</keyword>
<dbReference type="GO" id="GO:0005524">
    <property type="term" value="F:ATP binding"/>
    <property type="evidence" value="ECO:0007669"/>
    <property type="project" value="UniProtKB-KW"/>
</dbReference>
<evidence type="ECO:0000256" key="4">
    <source>
        <dbReference type="ARBA" id="ARBA00022741"/>
    </source>
</evidence>
<evidence type="ECO:0000256" key="7">
    <source>
        <dbReference type="ARBA" id="ARBA00047899"/>
    </source>
</evidence>
<dbReference type="InterPro" id="IPR011009">
    <property type="entry name" value="Kinase-like_dom_sf"/>
</dbReference>
<evidence type="ECO:0000256" key="9">
    <source>
        <dbReference type="SAM" id="MobiDB-lite"/>
    </source>
</evidence>
<dbReference type="PANTHER" id="PTHR24361:SF433">
    <property type="entry name" value="PROTEIN KINASE DOMAIN-CONTAINING PROTEIN"/>
    <property type="match status" value="1"/>
</dbReference>
<dbReference type="AlphaFoldDB" id="A0AAD2JP62"/>
<evidence type="ECO:0000256" key="10">
    <source>
        <dbReference type="SAM" id="Phobius"/>
    </source>
</evidence>
<comment type="catalytic activity">
    <reaction evidence="8">
        <text>L-seryl-[protein] + ATP = O-phospho-L-seryl-[protein] + ADP + H(+)</text>
        <dbReference type="Rhea" id="RHEA:17989"/>
        <dbReference type="Rhea" id="RHEA-COMP:9863"/>
        <dbReference type="Rhea" id="RHEA-COMP:11604"/>
        <dbReference type="ChEBI" id="CHEBI:15378"/>
        <dbReference type="ChEBI" id="CHEBI:29999"/>
        <dbReference type="ChEBI" id="CHEBI:30616"/>
        <dbReference type="ChEBI" id="CHEBI:83421"/>
        <dbReference type="ChEBI" id="CHEBI:456216"/>
        <dbReference type="EC" id="2.7.11.1"/>
    </reaction>
</comment>
<keyword evidence="5" id="KW-0418">Kinase</keyword>
<keyword evidence="3" id="KW-0808">Transferase</keyword>
<evidence type="ECO:0000313" key="12">
    <source>
        <dbReference type="EMBL" id="CAJ1968766.1"/>
    </source>
</evidence>
<dbReference type="Gene3D" id="1.10.510.10">
    <property type="entry name" value="Transferase(Phosphotransferase) domain 1"/>
    <property type="match status" value="1"/>
</dbReference>
<dbReference type="EC" id="2.7.11.1" evidence="1"/>
<feature type="transmembrane region" description="Helical" evidence="10">
    <location>
        <begin position="73"/>
        <end position="96"/>
    </location>
</feature>
<gene>
    <name evidence="12" type="ORF">CYCCA115_LOCUS23392</name>
</gene>
<evidence type="ECO:0000256" key="8">
    <source>
        <dbReference type="ARBA" id="ARBA00048679"/>
    </source>
</evidence>
<dbReference type="SUPFAM" id="SSF56112">
    <property type="entry name" value="Protein kinase-like (PK-like)"/>
    <property type="match status" value="1"/>
</dbReference>
<evidence type="ECO:0000256" key="6">
    <source>
        <dbReference type="ARBA" id="ARBA00022840"/>
    </source>
</evidence>
<reference evidence="12" key="1">
    <citation type="submission" date="2023-08" db="EMBL/GenBank/DDBJ databases">
        <authorList>
            <person name="Audoor S."/>
            <person name="Bilcke G."/>
        </authorList>
    </citation>
    <scope>NUCLEOTIDE SEQUENCE</scope>
</reference>
<keyword evidence="10" id="KW-0812">Transmembrane</keyword>
<dbReference type="SMART" id="SM00220">
    <property type="entry name" value="S_TKc"/>
    <property type="match status" value="1"/>
</dbReference>
<comment type="caution">
    <text evidence="12">The sequence shown here is derived from an EMBL/GenBank/DDBJ whole genome shotgun (WGS) entry which is preliminary data.</text>
</comment>
<comment type="catalytic activity">
    <reaction evidence="7">
        <text>L-threonyl-[protein] + ATP = O-phospho-L-threonyl-[protein] + ADP + H(+)</text>
        <dbReference type="Rhea" id="RHEA:46608"/>
        <dbReference type="Rhea" id="RHEA-COMP:11060"/>
        <dbReference type="Rhea" id="RHEA-COMP:11605"/>
        <dbReference type="ChEBI" id="CHEBI:15378"/>
        <dbReference type="ChEBI" id="CHEBI:30013"/>
        <dbReference type="ChEBI" id="CHEBI:30616"/>
        <dbReference type="ChEBI" id="CHEBI:61977"/>
        <dbReference type="ChEBI" id="CHEBI:456216"/>
        <dbReference type="EC" id="2.7.11.1"/>
    </reaction>
</comment>
<feature type="region of interest" description="Disordered" evidence="9">
    <location>
        <begin position="1"/>
        <end position="47"/>
    </location>
</feature>
<keyword evidence="13" id="KW-1185">Reference proteome</keyword>
<keyword evidence="10" id="KW-1133">Transmembrane helix</keyword>
<organism evidence="12 13">
    <name type="scientific">Cylindrotheca closterium</name>
    <dbReference type="NCBI Taxonomy" id="2856"/>
    <lineage>
        <taxon>Eukaryota</taxon>
        <taxon>Sar</taxon>
        <taxon>Stramenopiles</taxon>
        <taxon>Ochrophyta</taxon>
        <taxon>Bacillariophyta</taxon>
        <taxon>Bacillariophyceae</taxon>
        <taxon>Bacillariophycidae</taxon>
        <taxon>Bacillariales</taxon>
        <taxon>Bacillariaceae</taxon>
        <taxon>Cylindrotheca</taxon>
    </lineage>
</organism>
<accession>A0AAD2JP62</accession>